<feature type="compositionally biased region" description="Basic residues" evidence="2">
    <location>
        <begin position="1"/>
        <end position="12"/>
    </location>
</feature>
<protein>
    <submittedName>
        <fullName evidence="6">Interferon-related developmental regulator 1-like</fullName>
    </submittedName>
</protein>
<dbReference type="InterPro" id="IPR016024">
    <property type="entry name" value="ARM-type_fold"/>
</dbReference>
<feature type="domain" description="Interferon-related developmental regulator N-terminal" evidence="4">
    <location>
        <begin position="33"/>
        <end position="327"/>
    </location>
</feature>
<evidence type="ECO:0000259" key="3">
    <source>
        <dbReference type="Pfam" id="PF04836"/>
    </source>
</evidence>
<dbReference type="Gene3D" id="1.25.10.10">
    <property type="entry name" value="Leucine-rich Repeat Variant"/>
    <property type="match status" value="1"/>
</dbReference>
<sequence>MPKKNKKGKGFKPKAGIDSLPASDDDRETADNWSTASVLSDEGGSSIPSEDGPDESSAQENFEDKLKDCIDGLTEKSAQSRKSALDGVMKALSKKYLLDFLMDRKMTLSDYLLRCLKKGKGEEQVLAAKCLSLLCVQLGLEAEDLFSEIQPHLLTAMTDNSVALKARSQCAIGLAVCNFVSCSDIDVVMKVLEALEGIFKSSYRKGDKSIPSHTPETTHLHASALSGWSLLLSIAPSFLVMKLVEKHLEHLPDLLHSADVELRIEAGETLALLYELAREEDEDFEGKDIDNLCETLKKLATDSNKHRAKKDRRQQRSSFRDVLRAVEEGDVPDIAIKFGTESIVIDSWTRKKQYDAFCAVLGSGVYQHLQDNMVVREVFGLGMPIPVGAKPVQKITKWERTHYNAAAFKALTKARSKHRDKRSVMVNGD</sequence>
<dbReference type="RefSeq" id="XP_022301105.1">
    <property type="nucleotide sequence ID" value="XM_022445397.1"/>
</dbReference>
<dbReference type="SUPFAM" id="SSF48371">
    <property type="entry name" value="ARM repeat"/>
    <property type="match status" value="1"/>
</dbReference>
<dbReference type="Pfam" id="PF04836">
    <property type="entry name" value="IFRD_C"/>
    <property type="match status" value="1"/>
</dbReference>
<feature type="domain" description="Interferon-related developmental regulator C-terminal" evidence="3">
    <location>
        <begin position="372"/>
        <end position="423"/>
    </location>
</feature>
<evidence type="ECO:0000313" key="6">
    <source>
        <dbReference type="RefSeq" id="XP_022301105.1"/>
    </source>
</evidence>
<dbReference type="GeneID" id="111109316"/>
<evidence type="ECO:0000256" key="1">
    <source>
        <dbReference type="ARBA" id="ARBA00008828"/>
    </source>
</evidence>
<evidence type="ECO:0000259" key="4">
    <source>
        <dbReference type="Pfam" id="PF05004"/>
    </source>
</evidence>
<dbReference type="Proteomes" id="UP000694844">
    <property type="component" value="Chromosome 8"/>
</dbReference>
<evidence type="ECO:0000313" key="5">
    <source>
        <dbReference type="Proteomes" id="UP000694844"/>
    </source>
</evidence>
<dbReference type="Pfam" id="PF05004">
    <property type="entry name" value="IFRD"/>
    <property type="match status" value="1"/>
</dbReference>
<dbReference type="PANTHER" id="PTHR12354:SF1">
    <property type="entry name" value="INTERFERON-RELATED DEVELOPMENTAL REGULATOR 1"/>
    <property type="match status" value="1"/>
</dbReference>
<dbReference type="KEGG" id="cvn:111109316"/>
<reference evidence="6" key="1">
    <citation type="submission" date="2025-08" db="UniProtKB">
        <authorList>
            <consortium name="RefSeq"/>
        </authorList>
    </citation>
    <scope>IDENTIFICATION</scope>
    <source>
        <tissue evidence="6">Whole sample</tissue>
    </source>
</reference>
<name>A0A8B8BCG0_CRAVI</name>
<dbReference type="InterPro" id="IPR011989">
    <property type="entry name" value="ARM-like"/>
</dbReference>
<dbReference type="AlphaFoldDB" id="A0A8B8BCG0"/>
<organism evidence="5 6">
    <name type="scientific">Crassostrea virginica</name>
    <name type="common">Eastern oyster</name>
    <dbReference type="NCBI Taxonomy" id="6565"/>
    <lineage>
        <taxon>Eukaryota</taxon>
        <taxon>Metazoa</taxon>
        <taxon>Spiralia</taxon>
        <taxon>Lophotrochozoa</taxon>
        <taxon>Mollusca</taxon>
        <taxon>Bivalvia</taxon>
        <taxon>Autobranchia</taxon>
        <taxon>Pteriomorphia</taxon>
        <taxon>Ostreida</taxon>
        <taxon>Ostreoidea</taxon>
        <taxon>Ostreidae</taxon>
        <taxon>Crassostrea</taxon>
    </lineage>
</organism>
<gene>
    <name evidence="6" type="primary">LOC111109316</name>
</gene>
<dbReference type="PANTHER" id="PTHR12354">
    <property type="entry name" value="INTERFERON-RELATED DEVELOPMENTAL REGULATOR"/>
    <property type="match status" value="1"/>
</dbReference>
<dbReference type="OrthoDB" id="18978at2759"/>
<dbReference type="InterPro" id="IPR006921">
    <property type="entry name" value="Interferon-rel_develop_reg_C"/>
</dbReference>
<accession>A0A8B8BCG0</accession>
<proteinExistence type="inferred from homology"/>
<dbReference type="InterPro" id="IPR039777">
    <property type="entry name" value="IFRD"/>
</dbReference>
<keyword evidence="5" id="KW-1185">Reference proteome</keyword>
<comment type="similarity">
    <text evidence="1">Belongs to the IFRD family.</text>
</comment>
<evidence type="ECO:0000256" key="2">
    <source>
        <dbReference type="SAM" id="MobiDB-lite"/>
    </source>
</evidence>
<dbReference type="InterPro" id="IPR007701">
    <property type="entry name" value="Interferon-rel_develop_reg_N"/>
</dbReference>
<feature type="region of interest" description="Disordered" evidence="2">
    <location>
        <begin position="1"/>
        <end position="60"/>
    </location>
</feature>